<evidence type="ECO:0000313" key="1">
    <source>
        <dbReference type="EMBL" id="TRY93017.1"/>
    </source>
</evidence>
<proteinExistence type="predicted"/>
<gene>
    <name evidence="1" type="ORF">DNTS_030085</name>
</gene>
<protein>
    <submittedName>
        <fullName evidence="1">Uncharacterized protein</fullName>
    </submittedName>
</protein>
<evidence type="ECO:0000313" key="2">
    <source>
        <dbReference type="Proteomes" id="UP000316079"/>
    </source>
</evidence>
<feature type="non-terminal residue" evidence="1">
    <location>
        <position position="70"/>
    </location>
</feature>
<comment type="caution">
    <text evidence="1">The sequence shown here is derived from an EMBL/GenBank/DDBJ whole genome shotgun (WGS) entry which is preliminary data.</text>
</comment>
<sequence>MCIDFLMPGRRVLPCLFHLVALTSLWIHPGKDFDVTRAAMDGKTSCALRGGALLLLVLSHMTAALEVPLD</sequence>
<dbReference type="EMBL" id="SRMA01025577">
    <property type="protein sequence ID" value="TRY93017.1"/>
    <property type="molecule type" value="Genomic_DNA"/>
</dbReference>
<accession>A0A553QSW9</accession>
<dbReference type="AlphaFoldDB" id="A0A553QSW9"/>
<name>A0A553QSW9_9TELE</name>
<dbReference type="Proteomes" id="UP000316079">
    <property type="component" value="Unassembled WGS sequence"/>
</dbReference>
<reference evidence="1 2" key="1">
    <citation type="journal article" date="2019" name="Sci. Data">
        <title>Hybrid genome assembly and annotation of Danionella translucida.</title>
        <authorList>
            <person name="Kadobianskyi M."/>
            <person name="Schulze L."/>
            <person name="Schuelke M."/>
            <person name="Judkewitz B."/>
        </authorList>
    </citation>
    <scope>NUCLEOTIDE SEQUENCE [LARGE SCALE GENOMIC DNA]</scope>
    <source>
        <strain evidence="1 2">Bolton</strain>
    </source>
</reference>
<organism evidence="1 2">
    <name type="scientific">Danionella cerebrum</name>
    <dbReference type="NCBI Taxonomy" id="2873325"/>
    <lineage>
        <taxon>Eukaryota</taxon>
        <taxon>Metazoa</taxon>
        <taxon>Chordata</taxon>
        <taxon>Craniata</taxon>
        <taxon>Vertebrata</taxon>
        <taxon>Euteleostomi</taxon>
        <taxon>Actinopterygii</taxon>
        <taxon>Neopterygii</taxon>
        <taxon>Teleostei</taxon>
        <taxon>Ostariophysi</taxon>
        <taxon>Cypriniformes</taxon>
        <taxon>Danionidae</taxon>
        <taxon>Danioninae</taxon>
        <taxon>Danionella</taxon>
    </lineage>
</organism>
<keyword evidence="2" id="KW-1185">Reference proteome</keyword>